<keyword evidence="6" id="KW-1185">Reference proteome</keyword>
<name>A0ABD3GUL2_9MARC</name>
<dbReference type="SUPFAM" id="SSF52266">
    <property type="entry name" value="SGNH hydrolase"/>
    <property type="match status" value="1"/>
</dbReference>
<dbReference type="Pfam" id="PF00657">
    <property type="entry name" value="Lipase_GDSL"/>
    <property type="match status" value="1"/>
</dbReference>
<keyword evidence="2 4" id="KW-0732">Signal</keyword>
<reference evidence="5 6" key="1">
    <citation type="submission" date="2024-09" db="EMBL/GenBank/DDBJ databases">
        <title>Chromosome-scale assembly of Riccia sorocarpa.</title>
        <authorList>
            <person name="Paukszto L."/>
        </authorList>
    </citation>
    <scope>NUCLEOTIDE SEQUENCE [LARGE SCALE GENOMIC DNA]</scope>
    <source>
        <strain evidence="5">LP-2024</strain>
        <tissue evidence="5">Aerial parts of the thallus</tissue>
    </source>
</reference>
<dbReference type="Gene3D" id="3.40.50.1110">
    <property type="entry name" value="SGNH hydrolase"/>
    <property type="match status" value="1"/>
</dbReference>
<proteinExistence type="inferred from homology"/>
<evidence type="ECO:0000313" key="6">
    <source>
        <dbReference type="Proteomes" id="UP001633002"/>
    </source>
</evidence>
<comment type="caution">
    <text evidence="5">The sequence shown here is derived from an EMBL/GenBank/DDBJ whole genome shotgun (WGS) entry which is preliminary data.</text>
</comment>
<dbReference type="InterPro" id="IPR036514">
    <property type="entry name" value="SGNH_hydro_sf"/>
</dbReference>
<dbReference type="PANTHER" id="PTHR22835:SF588">
    <property type="entry name" value="ALPHA-L-FUCOSIDASE 3"/>
    <property type="match status" value="1"/>
</dbReference>
<evidence type="ECO:0000256" key="3">
    <source>
        <dbReference type="ARBA" id="ARBA00022801"/>
    </source>
</evidence>
<protein>
    <recommendedName>
        <fullName evidence="7">GDSL esterase/lipase</fullName>
    </recommendedName>
</protein>
<feature type="signal peptide" evidence="4">
    <location>
        <begin position="1"/>
        <end position="19"/>
    </location>
</feature>
<evidence type="ECO:0000256" key="1">
    <source>
        <dbReference type="ARBA" id="ARBA00008668"/>
    </source>
</evidence>
<evidence type="ECO:0000256" key="2">
    <source>
        <dbReference type="ARBA" id="ARBA00022729"/>
    </source>
</evidence>
<dbReference type="PANTHER" id="PTHR22835">
    <property type="entry name" value="ZINC FINGER FYVE DOMAIN CONTAINING PROTEIN"/>
    <property type="match status" value="1"/>
</dbReference>
<sequence>MLRLVAVLQLIFLAPLTDGACFPALFNFGDSTSDSGGIHATFPQQIPAEFPPYGDTFPGKPSGKYSDGRLLIDFLSESIGLPFLHSAMSSVDSDFRHGANFATAGATVQPVVYYSPFPLPIQLLQFLKFQKDVIALRSDPDTKPFLLKRIPEIETFNKSLYVIGIGGNDFMRGYSRGESIEEVRESTLPEVAKGLILAIRALYQAGARYVILQDIEPIGCLPFLLTLIHQGEKKPEMDEYGCMPAYNEAASSFNGLVKEMVHDLRQELPELHVHFLSAYDIRMELARNGSAYGFEFYTKACCGVPSEFNHHLAVNCGKWLVINNVTVAAEKCDDPNKYFIWDGVHNTDNGNRFLAQRILTGDYFDTPFPELTQDCDLEPLSM</sequence>
<evidence type="ECO:0000313" key="5">
    <source>
        <dbReference type="EMBL" id="KAL3682643.1"/>
    </source>
</evidence>
<feature type="chain" id="PRO_5044885839" description="GDSL esterase/lipase" evidence="4">
    <location>
        <begin position="20"/>
        <end position="382"/>
    </location>
</feature>
<dbReference type="CDD" id="cd01837">
    <property type="entry name" value="SGNH_plant_lipase_like"/>
    <property type="match status" value="1"/>
</dbReference>
<evidence type="ECO:0008006" key="7">
    <source>
        <dbReference type="Google" id="ProtNLM"/>
    </source>
</evidence>
<dbReference type="InterPro" id="IPR035669">
    <property type="entry name" value="SGNH_plant_lipase-like"/>
</dbReference>
<dbReference type="Proteomes" id="UP001633002">
    <property type="component" value="Unassembled WGS sequence"/>
</dbReference>
<accession>A0ABD3GUL2</accession>
<dbReference type="InterPro" id="IPR001087">
    <property type="entry name" value="GDSL"/>
</dbReference>
<gene>
    <name evidence="5" type="ORF">R1sor_000665</name>
</gene>
<dbReference type="AlphaFoldDB" id="A0ABD3GUL2"/>
<keyword evidence="3" id="KW-0378">Hydrolase</keyword>
<organism evidence="5 6">
    <name type="scientific">Riccia sorocarpa</name>
    <dbReference type="NCBI Taxonomy" id="122646"/>
    <lineage>
        <taxon>Eukaryota</taxon>
        <taxon>Viridiplantae</taxon>
        <taxon>Streptophyta</taxon>
        <taxon>Embryophyta</taxon>
        <taxon>Marchantiophyta</taxon>
        <taxon>Marchantiopsida</taxon>
        <taxon>Marchantiidae</taxon>
        <taxon>Marchantiales</taxon>
        <taxon>Ricciaceae</taxon>
        <taxon>Riccia</taxon>
    </lineage>
</organism>
<comment type="similarity">
    <text evidence="1">Belongs to the 'GDSL' lipolytic enzyme family.</text>
</comment>
<dbReference type="EMBL" id="JBJQOH010000006">
    <property type="protein sequence ID" value="KAL3682643.1"/>
    <property type="molecule type" value="Genomic_DNA"/>
</dbReference>
<evidence type="ECO:0000256" key="4">
    <source>
        <dbReference type="SAM" id="SignalP"/>
    </source>
</evidence>
<dbReference type="GO" id="GO:0016787">
    <property type="term" value="F:hydrolase activity"/>
    <property type="evidence" value="ECO:0007669"/>
    <property type="project" value="UniProtKB-KW"/>
</dbReference>